<organism evidence="1 2">
    <name type="scientific">Botryotinia fuckeliana (strain T4)</name>
    <name type="common">Noble rot fungus</name>
    <name type="synonym">Botrytis cinerea</name>
    <dbReference type="NCBI Taxonomy" id="999810"/>
    <lineage>
        <taxon>Eukaryota</taxon>
        <taxon>Fungi</taxon>
        <taxon>Dikarya</taxon>
        <taxon>Ascomycota</taxon>
        <taxon>Pezizomycotina</taxon>
        <taxon>Leotiomycetes</taxon>
        <taxon>Helotiales</taxon>
        <taxon>Sclerotiniaceae</taxon>
        <taxon>Botrytis</taxon>
    </lineage>
</organism>
<dbReference type="AlphaFoldDB" id="G2Y2L0"/>
<dbReference type="EMBL" id="FQ790284">
    <property type="protein sequence ID" value="CCD46900.1"/>
    <property type="molecule type" value="Genomic_DNA"/>
</dbReference>
<dbReference type="InParanoid" id="G2Y2L0"/>
<proteinExistence type="predicted"/>
<name>G2Y2L0_BOTF4</name>
<reference evidence="2" key="1">
    <citation type="journal article" date="2011" name="PLoS Genet.">
        <title>Genomic analysis of the necrotrophic fungal pathogens Sclerotinia sclerotiorum and Botrytis cinerea.</title>
        <authorList>
            <person name="Amselem J."/>
            <person name="Cuomo C.A."/>
            <person name="van Kan J.A."/>
            <person name="Viaud M."/>
            <person name="Benito E.P."/>
            <person name="Couloux A."/>
            <person name="Coutinho P.M."/>
            <person name="de Vries R.P."/>
            <person name="Dyer P.S."/>
            <person name="Fillinger S."/>
            <person name="Fournier E."/>
            <person name="Gout L."/>
            <person name="Hahn M."/>
            <person name="Kohn L."/>
            <person name="Lapalu N."/>
            <person name="Plummer K.M."/>
            <person name="Pradier J.M."/>
            <person name="Quevillon E."/>
            <person name="Sharon A."/>
            <person name="Simon A."/>
            <person name="ten Have A."/>
            <person name="Tudzynski B."/>
            <person name="Tudzynski P."/>
            <person name="Wincker P."/>
            <person name="Andrew M."/>
            <person name="Anthouard V."/>
            <person name="Beever R.E."/>
            <person name="Beffa R."/>
            <person name="Benoit I."/>
            <person name="Bouzid O."/>
            <person name="Brault B."/>
            <person name="Chen Z."/>
            <person name="Choquer M."/>
            <person name="Collemare J."/>
            <person name="Cotton P."/>
            <person name="Danchin E.G."/>
            <person name="Da Silva C."/>
            <person name="Gautier A."/>
            <person name="Giraud C."/>
            <person name="Giraud T."/>
            <person name="Gonzalez C."/>
            <person name="Grossetete S."/>
            <person name="Guldener U."/>
            <person name="Henrissat B."/>
            <person name="Howlett B.J."/>
            <person name="Kodira C."/>
            <person name="Kretschmer M."/>
            <person name="Lappartient A."/>
            <person name="Leroch M."/>
            <person name="Levis C."/>
            <person name="Mauceli E."/>
            <person name="Neuveglise C."/>
            <person name="Oeser B."/>
            <person name="Pearson M."/>
            <person name="Poulain J."/>
            <person name="Poussereau N."/>
            <person name="Quesneville H."/>
            <person name="Rascle C."/>
            <person name="Schumacher J."/>
            <person name="Segurens B."/>
            <person name="Sexton A."/>
            <person name="Silva E."/>
            <person name="Sirven C."/>
            <person name="Soanes D.M."/>
            <person name="Talbot N.J."/>
            <person name="Templeton M."/>
            <person name="Yandava C."/>
            <person name="Yarden O."/>
            <person name="Zeng Q."/>
            <person name="Rollins J.A."/>
            <person name="Lebrun M.H."/>
            <person name="Dickman M."/>
        </authorList>
    </citation>
    <scope>NUCLEOTIDE SEQUENCE [LARGE SCALE GENOMIC DNA]</scope>
    <source>
        <strain evidence="2">T4</strain>
    </source>
</reference>
<evidence type="ECO:0000313" key="2">
    <source>
        <dbReference type="Proteomes" id="UP000008177"/>
    </source>
</evidence>
<gene>
    <name evidence="1" type="ORF">BofuT4_P114390.1</name>
</gene>
<sequence>MTSISEMSTALIASANPGGEPLIKCHRQSLNSHRILPALICLPPRAAEHSPKIVQCIQSCSDISRKLSCVCNDRSAVVDVDFFVRIKPNVKIQAYTLSWNVVLKIQDILHASLVPACASMPVLTPLMG</sequence>
<evidence type="ECO:0000313" key="1">
    <source>
        <dbReference type="EMBL" id="CCD46900.1"/>
    </source>
</evidence>
<dbReference type="Proteomes" id="UP000008177">
    <property type="component" value="Unplaced contigs"/>
</dbReference>
<accession>G2Y2L0</accession>
<dbReference type="HOGENOM" id="CLU_1959236_0_0_1"/>
<protein>
    <submittedName>
        <fullName evidence="1">Uncharacterized protein</fullName>
    </submittedName>
</protein>